<accession>A0ABT1QZF9</accession>
<evidence type="ECO:0000256" key="5">
    <source>
        <dbReference type="ARBA" id="ARBA00022490"/>
    </source>
</evidence>
<dbReference type="Pfam" id="PF02801">
    <property type="entry name" value="Ketoacyl-synt_C"/>
    <property type="match status" value="1"/>
</dbReference>
<dbReference type="PANTHER" id="PTHR43775">
    <property type="entry name" value="FATTY ACID SYNTHASE"/>
    <property type="match status" value="1"/>
</dbReference>
<keyword evidence="7" id="KW-0808">Transferase</keyword>
<evidence type="ECO:0000256" key="8">
    <source>
        <dbReference type="ARBA" id="ARBA00022737"/>
    </source>
</evidence>
<evidence type="ECO:0000256" key="4">
    <source>
        <dbReference type="ARBA" id="ARBA00022450"/>
    </source>
</evidence>
<name>A0ABT1QZF9_9GAMM</name>
<dbReference type="InterPro" id="IPR014031">
    <property type="entry name" value="Ketoacyl_synth_C"/>
</dbReference>
<dbReference type="InterPro" id="IPR054514">
    <property type="entry name" value="RhiE-like_linker"/>
</dbReference>
<dbReference type="Gene3D" id="3.40.47.10">
    <property type="match status" value="2"/>
</dbReference>
<dbReference type="PROSITE" id="PS00012">
    <property type="entry name" value="PHOSPHOPANTETHEINE"/>
    <property type="match status" value="2"/>
</dbReference>
<dbReference type="Proteomes" id="UP001165498">
    <property type="component" value="Unassembled WGS sequence"/>
</dbReference>
<dbReference type="InterPro" id="IPR036291">
    <property type="entry name" value="NAD(P)-bd_dom_sf"/>
</dbReference>
<dbReference type="Gene3D" id="1.10.1240.100">
    <property type="match status" value="1"/>
</dbReference>
<dbReference type="PANTHER" id="PTHR43775:SF37">
    <property type="entry name" value="SI:DKEY-61P9.11"/>
    <property type="match status" value="1"/>
</dbReference>
<dbReference type="SUPFAM" id="SSF51735">
    <property type="entry name" value="NAD(P)-binding Rossmann-fold domains"/>
    <property type="match status" value="2"/>
</dbReference>
<keyword evidence="5" id="KW-0963">Cytoplasm</keyword>
<evidence type="ECO:0000313" key="13">
    <source>
        <dbReference type="Proteomes" id="UP001165498"/>
    </source>
</evidence>
<comment type="subcellular location">
    <subcellularLocation>
        <location evidence="1">Cytoplasm</location>
    </subcellularLocation>
</comment>
<evidence type="ECO:0000256" key="3">
    <source>
        <dbReference type="ARBA" id="ARBA00006484"/>
    </source>
</evidence>
<dbReference type="InterPro" id="IPR006162">
    <property type="entry name" value="Ppantetheine_attach_site"/>
</dbReference>
<dbReference type="SUPFAM" id="SSF53901">
    <property type="entry name" value="Thiolase-like"/>
    <property type="match status" value="2"/>
</dbReference>
<evidence type="ECO:0000256" key="9">
    <source>
        <dbReference type="SAM" id="MobiDB-lite"/>
    </source>
</evidence>
<sequence length="1731" mass="183701">MRERWTRGWQELPAQAAAKPWKAGGVYWITGGVGGLGLLFAQEIVQQDASARLLLSGRSVLTPAQEQALATLRETGAQVDYERVDITDRAAVDAALAALLARHGALHGILHSAGVVRDNFLLRKSEQELQAVLAPKVGGLVNLDEASAGLALDFFVVFSSLSGALGNAGQADYAAANAFMDAYAAHRNTLVRRGERQGRTVSINWPLWADGGMQVDVATRSALQERFGLSPLQTEAGFAAFYQALASGEDQVLVWSGNDGRVHPALAPPQAAAPAEEPAVTAASAESGAELSEDAAVAYFKRLLAATLKLSPQRLDADVALETYGIDSLLVTQLTAELERSFGPLSKTLFFEYQTLRALAAHFVKAHAPQLRAAMGIAKPAPVPAAAASSVSAPPQARRPALRAGRPRSDAAPAPVAGETPIAIIGLAGRYPQSPDLDAFWRNLRDGKDCISEIPAARWDHAPYSEADVAAAGKAYCRWGGFLDGVDEFDPQFFNIAPREAVFLDPQERLFLQCAYATLEDAGYTRLALKQATAGNVGVYVGVMYEEYPFFGVQAQQQGQAVALSGSPASIANRVSYFCDFHGPSMAVDSMCSSSLTAIHLACESLRRGECDYALAGGVNVSIHPNKYLLLQQGQFSSTTGRCESFGRGGDGYVPGEGVGAVLLKPLAQAIADGDQIHGVIRASAVNHGGKTNGYTVPNPHAQSGVIRRALQRAGVEPAWISYVEAHGTGTSLGDPIEITGLNRAFGAETLPPQSCLIGSVKSNIGHCESAAGIAGLSKVLLQLRHGQVAPSLHSDVLNPNIDFAASPFRVVQELTPWQRPWIDGRELERIAGLSSFGAGGSNAHLIIAEHRGVPAADPASGPFLFPLSARSAEQLRTRARQLVELLRTQGDTAADPADIAYTLQLGREAMGERLAIVAADRADLLEKLERYLAGQAEQNENCYLGNVKAGRDAVAAFARGEEFAETVEKWIARGRLERLAEVWVQGVELDWRRLHGAARRRRVTLPTYPFARERYWVTLDGSLPAVLPAPRVREVSPAAPAQAGEADHALMTFEEVWRAGAVQAAGRAPADVLCVVSQGASCDEVRRSLAVLSPETQVHCLVLPPPAASAAAAQEWTAALRELRAQRRRFDTLLYLVPVDASAATLDTAAVVALLQGLAAADLHCERLLLAAPYADALQRCEADAWLGFARSLPRAWPGAQLGVIGKHEADEQADTSVRLHGWVDLLWQEACHAACESALYEDGVRKLPQLQPCELPAAAVPLRQGGNYLITGGAGGLGLVFAGHLARNYGAHLVLVGRSALDAAKQARLDALRRHAASVTYLSADANDAAALRDALARAQIGPLHGVIHAAGVFGGATGVQQKPLAEFEAVLAAKVGGTQALDQALDGQTPDFICYFSSSSAVLGDFGSCDYAIGNRYQSAYAGYRQARDERTKAIAIQWPLWQDGGMGAGDDAASQLYLRSSGQSALQADEGAALFEQLLGFAGSQCLVMRGEAARVQRYLGLAAGPAQASAAGSGKPSPAVARRAELRGLPLAECVMWDLKSVVGDILKLDRMRLDEQENLADFGFDSVSLAELAARLTAHFDLNISPSVFFSYPTLAKLAAHLLAANRPALETLYGDDADLPAQPSLRRAVAARSARSASLAAPVPAASSAAEPIALIGLSGRFPGARDVAEFWQVLADGRDVVTPMPAARYAWSGASRDGEGCWLGVLPGVAEFDPLFFEISPRE</sequence>
<reference evidence="12" key="1">
    <citation type="submission" date="2022-07" db="EMBL/GenBank/DDBJ databases">
        <title>Tahibacter sp., a new gammaproteobacterium isolated from the silt sample collected at pig farm.</title>
        <authorList>
            <person name="Chen H."/>
        </authorList>
    </citation>
    <scope>NUCLEOTIDE SEQUENCE</scope>
    <source>
        <strain evidence="12">P2K</strain>
    </source>
</reference>
<comment type="pathway">
    <text evidence="2">Antibiotic biosynthesis.</text>
</comment>
<feature type="non-terminal residue" evidence="12">
    <location>
        <position position="1731"/>
    </location>
</feature>
<dbReference type="InterPro" id="IPR014030">
    <property type="entry name" value="Ketoacyl_synth_N"/>
</dbReference>
<dbReference type="Pfam" id="PF22336">
    <property type="entry name" value="RhiE-like_linker"/>
    <property type="match status" value="1"/>
</dbReference>
<dbReference type="RefSeq" id="WP_255916859.1">
    <property type="nucleotide sequence ID" value="NZ_JANFQO010000045.1"/>
</dbReference>
<dbReference type="InterPro" id="IPR009081">
    <property type="entry name" value="PP-bd_ACP"/>
</dbReference>
<dbReference type="InterPro" id="IPR013968">
    <property type="entry name" value="PKS_KR"/>
</dbReference>
<keyword evidence="13" id="KW-1185">Reference proteome</keyword>
<dbReference type="CDD" id="cd08953">
    <property type="entry name" value="KR_2_SDR_x"/>
    <property type="match status" value="2"/>
</dbReference>
<dbReference type="Pfam" id="PF00109">
    <property type="entry name" value="ketoacyl-synt"/>
    <property type="match status" value="2"/>
</dbReference>
<feature type="region of interest" description="Disordered" evidence="9">
    <location>
        <begin position="265"/>
        <end position="286"/>
    </location>
</feature>
<feature type="domain" description="Carrier" evidence="10">
    <location>
        <begin position="294"/>
        <end position="367"/>
    </location>
</feature>
<dbReference type="SUPFAM" id="SSF47336">
    <property type="entry name" value="ACP-like"/>
    <property type="match status" value="2"/>
</dbReference>
<dbReference type="Gene3D" id="1.10.1200.10">
    <property type="entry name" value="ACP-like"/>
    <property type="match status" value="2"/>
</dbReference>
<evidence type="ECO:0000256" key="1">
    <source>
        <dbReference type="ARBA" id="ARBA00004496"/>
    </source>
</evidence>
<dbReference type="CDD" id="cd00833">
    <property type="entry name" value="PKS"/>
    <property type="match status" value="1"/>
</dbReference>
<evidence type="ECO:0000259" key="11">
    <source>
        <dbReference type="PROSITE" id="PS52004"/>
    </source>
</evidence>
<dbReference type="InterPro" id="IPR016039">
    <property type="entry name" value="Thiolase-like"/>
</dbReference>
<gene>
    <name evidence="12" type="ORF">NM961_23460</name>
</gene>
<evidence type="ECO:0000256" key="2">
    <source>
        <dbReference type="ARBA" id="ARBA00004792"/>
    </source>
</evidence>
<comment type="caution">
    <text evidence="12">The sequence shown here is derived from an EMBL/GenBank/DDBJ whole genome shotgun (WGS) entry which is preliminary data.</text>
</comment>
<keyword evidence="8" id="KW-0677">Repeat</keyword>
<comment type="similarity">
    <text evidence="3">Belongs to the short-chain dehydrogenases/reductases (SDR) family.</text>
</comment>
<dbReference type="InterPro" id="IPR020806">
    <property type="entry name" value="PKS_PP-bd"/>
</dbReference>
<dbReference type="SMART" id="SM00825">
    <property type="entry name" value="PKS_KS"/>
    <property type="match status" value="1"/>
</dbReference>
<dbReference type="SMART" id="SM01294">
    <property type="entry name" value="PKS_PP_betabranch"/>
    <property type="match status" value="1"/>
</dbReference>
<organism evidence="12 13">
    <name type="scientific">Tahibacter harae</name>
    <dbReference type="NCBI Taxonomy" id="2963937"/>
    <lineage>
        <taxon>Bacteria</taxon>
        <taxon>Pseudomonadati</taxon>
        <taxon>Pseudomonadota</taxon>
        <taxon>Gammaproteobacteria</taxon>
        <taxon>Lysobacterales</taxon>
        <taxon>Rhodanobacteraceae</taxon>
        <taxon>Tahibacter</taxon>
    </lineage>
</organism>
<dbReference type="SMART" id="SM00822">
    <property type="entry name" value="PKS_KR"/>
    <property type="match status" value="2"/>
</dbReference>
<dbReference type="InterPro" id="IPR036736">
    <property type="entry name" value="ACP-like_sf"/>
</dbReference>
<dbReference type="Gene3D" id="3.40.50.720">
    <property type="entry name" value="NAD(P)-binding Rossmann-like Domain"/>
    <property type="match status" value="2"/>
</dbReference>
<evidence type="ECO:0000313" key="12">
    <source>
        <dbReference type="EMBL" id="MCQ4167677.1"/>
    </source>
</evidence>
<protein>
    <submittedName>
        <fullName evidence="12">SDR family NAD(P)-dependent oxidoreductase</fullName>
    </submittedName>
</protein>
<dbReference type="InterPro" id="IPR050091">
    <property type="entry name" value="PKS_NRPS_Biosynth_Enz"/>
</dbReference>
<feature type="region of interest" description="Disordered" evidence="9">
    <location>
        <begin position="388"/>
        <end position="415"/>
    </location>
</feature>
<feature type="domain" description="Ketosynthase family 3 (KS3)" evidence="11">
    <location>
        <begin position="419"/>
        <end position="850"/>
    </location>
</feature>
<keyword evidence="6" id="KW-0597">Phosphoprotein</keyword>
<dbReference type="Pfam" id="PF00550">
    <property type="entry name" value="PP-binding"/>
    <property type="match status" value="2"/>
</dbReference>
<dbReference type="InterPro" id="IPR057326">
    <property type="entry name" value="KR_dom"/>
</dbReference>
<evidence type="ECO:0000256" key="6">
    <source>
        <dbReference type="ARBA" id="ARBA00022553"/>
    </source>
</evidence>
<proteinExistence type="inferred from homology"/>
<keyword evidence="4" id="KW-0596">Phosphopantetheine</keyword>
<evidence type="ECO:0000256" key="7">
    <source>
        <dbReference type="ARBA" id="ARBA00022679"/>
    </source>
</evidence>
<dbReference type="SMART" id="SM00823">
    <property type="entry name" value="PKS_PP"/>
    <property type="match status" value="2"/>
</dbReference>
<dbReference type="InterPro" id="IPR020841">
    <property type="entry name" value="PKS_Beta-ketoAc_synthase_dom"/>
</dbReference>
<dbReference type="PROSITE" id="PS52004">
    <property type="entry name" value="KS3_2"/>
    <property type="match status" value="1"/>
</dbReference>
<dbReference type="EMBL" id="JANFQO010000045">
    <property type="protein sequence ID" value="MCQ4167677.1"/>
    <property type="molecule type" value="Genomic_DNA"/>
</dbReference>
<dbReference type="Pfam" id="PF08659">
    <property type="entry name" value="KR"/>
    <property type="match status" value="2"/>
</dbReference>
<feature type="compositionally biased region" description="Low complexity" evidence="9">
    <location>
        <begin position="388"/>
        <end position="404"/>
    </location>
</feature>
<dbReference type="PROSITE" id="PS50075">
    <property type="entry name" value="CARRIER"/>
    <property type="match status" value="2"/>
</dbReference>
<evidence type="ECO:0000259" key="10">
    <source>
        <dbReference type="PROSITE" id="PS50075"/>
    </source>
</evidence>
<feature type="domain" description="Carrier" evidence="10">
    <location>
        <begin position="1538"/>
        <end position="1612"/>
    </location>
</feature>